<gene>
    <name evidence="6" type="primary">nfi</name>
    <name evidence="7" type="ORF">QWT69_15615</name>
</gene>
<reference evidence="7 8" key="1">
    <citation type="submission" date="2023-06" db="EMBL/GenBank/DDBJ databases">
        <title>Sporosarcina sp. nov., isolated from Korean tranditional fermented seafood 'Jeotgal'.</title>
        <authorList>
            <person name="Yang A.I."/>
            <person name="Shin N.-R."/>
        </authorList>
    </citation>
    <scope>NUCLEOTIDE SEQUENCE [LARGE SCALE GENOMIC DNA]</scope>
    <source>
        <strain evidence="7 8">T2O-4</strain>
    </source>
</reference>
<feature type="binding site" evidence="6">
    <location>
        <position position="115"/>
    </location>
    <ligand>
        <name>Mg(2+)</name>
        <dbReference type="ChEBI" id="CHEBI:18420"/>
    </ligand>
</feature>
<keyword evidence="8" id="KW-1185">Reference proteome</keyword>
<evidence type="ECO:0000256" key="2">
    <source>
        <dbReference type="ARBA" id="ARBA00022490"/>
    </source>
</evidence>
<feature type="site" description="Interaction with target DNA" evidence="6">
    <location>
        <position position="85"/>
    </location>
</feature>
<dbReference type="Gene3D" id="3.30.2170.10">
    <property type="entry name" value="archaeoglobus fulgidus dsm 4304 superfamily"/>
    <property type="match status" value="1"/>
</dbReference>
<protein>
    <recommendedName>
        <fullName evidence="6">Endonuclease V</fullName>
        <ecNumber evidence="6">3.1.21.7</ecNumber>
    </recommendedName>
    <alternativeName>
        <fullName evidence="6">Deoxyinosine 3'endonuclease</fullName>
    </alternativeName>
    <alternativeName>
        <fullName evidence="6">Deoxyribonuclease V</fullName>
        <shortName evidence="6">DNase V</shortName>
    </alternativeName>
</protein>
<keyword evidence="5 6" id="KW-0378">Hydrolase</keyword>
<keyword evidence="3 6" id="KW-0540">Nuclease</keyword>
<sequence length="237" mass="26789">MKVHYIHQLPVKIELFKSIQESLSKKVDLTTTLNTNNFKYIAGVDIAYWLDEGIEWGICSIIIIDSVTLKVIEKAFSSGKVTVPYIPGYLAFRELPLIIETVKKLTIAPDLYMFDGNGYLHPLRMGIATHASFFVHKPTIGIAKSYFKVNDAYFEIPKNEVGAFENITIGNEVLGRALRSHKDVRPIFISCGNFIDLDTATEFTLSLINKDSRLPIPVRIADLETKRIRKLLIAKTE</sequence>
<keyword evidence="2 6" id="KW-0963">Cytoplasm</keyword>
<dbReference type="Proteomes" id="UP001303902">
    <property type="component" value="Chromosome"/>
</dbReference>
<keyword evidence="6" id="KW-0227">DNA damage</keyword>
<keyword evidence="6" id="KW-0479">Metal-binding</keyword>
<evidence type="ECO:0000256" key="1">
    <source>
        <dbReference type="ARBA" id="ARBA00004496"/>
    </source>
</evidence>
<dbReference type="GO" id="GO:0004519">
    <property type="term" value="F:endonuclease activity"/>
    <property type="evidence" value="ECO:0007669"/>
    <property type="project" value="UniProtKB-KW"/>
</dbReference>
<dbReference type="EC" id="3.1.21.7" evidence="6"/>
<dbReference type="RefSeq" id="WP_317967204.1">
    <property type="nucleotide sequence ID" value="NZ_CP129118.1"/>
</dbReference>
<dbReference type="CDD" id="cd06559">
    <property type="entry name" value="Endonuclease_V"/>
    <property type="match status" value="1"/>
</dbReference>
<comment type="catalytic activity">
    <reaction evidence="6">
        <text>Endonucleolytic cleavage at apurinic or apyrimidinic sites to products with a 5'-phosphate.</text>
        <dbReference type="EC" id="3.1.21.7"/>
    </reaction>
</comment>
<evidence type="ECO:0000256" key="6">
    <source>
        <dbReference type="HAMAP-Rule" id="MF_00801"/>
    </source>
</evidence>
<dbReference type="HAMAP" id="MF_00801">
    <property type="entry name" value="Endonuclease_5"/>
    <property type="match status" value="1"/>
</dbReference>
<dbReference type="PANTHER" id="PTHR28511">
    <property type="entry name" value="ENDONUCLEASE V"/>
    <property type="match status" value="1"/>
</dbReference>
<dbReference type="InterPro" id="IPR007581">
    <property type="entry name" value="Endonuclease-V"/>
</dbReference>
<dbReference type="EMBL" id="CP129118">
    <property type="protein sequence ID" value="WOV87258.1"/>
    <property type="molecule type" value="Genomic_DNA"/>
</dbReference>
<accession>A0ABZ0L580</accession>
<comment type="similarity">
    <text evidence="6">Belongs to the endonuclease V family.</text>
</comment>
<keyword evidence="6" id="KW-0460">Magnesium</keyword>
<organism evidence="7 8">
    <name type="scientific">Sporosarcina oncorhynchi</name>
    <dbReference type="NCBI Taxonomy" id="3056444"/>
    <lineage>
        <taxon>Bacteria</taxon>
        <taxon>Bacillati</taxon>
        <taxon>Bacillota</taxon>
        <taxon>Bacilli</taxon>
        <taxon>Bacillales</taxon>
        <taxon>Caryophanaceae</taxon>
        <taxon>Sporosarcina</taxon>
    </lineage>
</organism>
<proteinExistence type="inferred from homology"/>
<evidence type="ECO:0000256" key="5">
    <source>
        <dbReference type="ARBA" id="ARBA00022801"/>
    </source>
</evidence>
<comment type="cofactor">
    <cofactor evidence="6">
        <name>Mg(2+)</name>
        <dbReference type="ChEBI" id="CHEBI:18420"/>
    </cofactor>
</comment>
<keyword evidence="6" id="KW-0234">DNA repair</keyword>
<evidence type="ECO:0000256" key="3">
    <source>
        <dbReference type="ARBA" id="ARBA00022722"/>
    </source>
</evidence>
<evidence type="ECO:0000313" key="7">
    <source>
        <dbReference type="EMBL" id="WOV87258.1"/>
    </source>
</evidence>
<keyword evidence="4 6" id="KW-0255">Endonuclease</keyword>
<dbReference type="PANTHER" id="PTHR28511:SF1">
    <property type="entry name" value="ENDONUCLEASE V"/>
    <property type="match status" value="1"/>
</dbReference>
<feature type="binding site" evidence="6">
    <location>
        <position position="45"/>
    </location>
    <ligand>
        <name>Mg(2+)</name>
        <dbReference type="ChEBI" id="CHEBI:18420"/>
    </ligand>
</feature>
<name>A0ABZ0L580_9BACL</name>
<evidence type="ECO:0000256" key="4">
    <source>
        <dbReference type="ARBA" id="ARBA00022759"/>
    </source>
</evidence>
<comment type="subcellular location">
    <subcellularLocation>
        <location evidence="1 6">Cytoplasm</location>
    </subcellularLocation>
</comment>
<dbReference type="Pfam" id="PF04493">
    <property type="entry name" value="Endonuclease_5"/>
    <property type="match status" value="1"/>
</dbReference>
<comment type="function">
    <text evidence="6">DNA repair enzyme involved in the repair of deaminated bases. Selectively cleaves double-stranded DNA at the second phosphodiester bond 3' to a deoxyinosine leaving behind the intact lesion on the nicked DNA.</text>
</comment>
<evidence type="ECO:0000313" key="8">
    <source>
        <dbReference type="Proteomes" id="UP001303902"/>
    </source>
</evidence>